<dbReference type="Proteomes" id="UP000700334">
    <property type="component" value="Unassembled WGS sequence"/>
</dbReference>
<dbReference type="EMBL" id="JAGFMF010011725">
    <property type="protein sequence ID" value="KAG8514817.1"/>
    <property type="molecule type" value="Genomic_DNA"/>
</dbReference>
<keyword evidence="2" id="KW-1185">Reference proteome</keyword>
<protein>
    <submittedName>
        <fullName evidence="1">Uncharacterized protein</fullName>
    </submittedName>
</protein>
<comment type="caution">
    <text evidence="1">The sequence shown here is derived from an EMBL/GenBank/DDBJ whole genome shotgun (WGS) entry which is preliminary data.</text>
</comment>
<evidence type="ECO:0000313" key="1">
    <source>
        <dbReference type="EMBL" id="KAG8514817.1"/>
    </source>
</evidence>
<reference evidence="1" key="1">
    <citation type="journal article" date="2021" name="Evol. Appl.">
        <title>The genome of the Pyrenean desman and the effects of bottlenecks and inbreeding on the genomic landscape of an endangered species.</title>
        <authorList>
            <person name="Escoda L."/>
            <person name="Castresana J."/>
        </authorList>
    </citation>
    <scope>NUCLEOTIDE SEQUENCE</scope>
    <source>
        <strain evidence="1">IBE-C5619</strain>
    </source>
</reference>
<name>A0A8J6A9G5_GALPY</name>
<organism evidence="1 2">
    <name type="scientific">Galemys pyrenaicus</name>
    <name type="common">Iberian desman</name>
    <name type="synonym">Pyrenean desman</name>
    <dbReference type="NCBI Taxonomy" id="202257"/>
    <lineage>
        <taxon>Eukaryota</taxon>
        <taxon>Metazoa</taxon>
        <taxon>Chordata</taxon>
        <taxon>Craniata</taxon>
        <taxon>Vertebrata</taxon>
        <taxon>Euteleostomi</taxon>
        <taxon>Mammalia</taxon>
        <taxon>Eutheria</taxon>
        <taxon>Laurasiatheria</taxon>
        <taxon>Eulipotyphla</taxon>
        <taxon>Talpidae</taxon>
        <taxon>Galemys</taxon>
    </lineage>
</organism>
<dbReference type="AlphaFoldDB" id="A0A8J6A9G5"/>
<proteinExistence type="predicted"/>
<sequence length="44" mass="5124">MSRFWKTISGALGPPLMWSWSSAGRLRASLKLARPWEWYGDQEL</sequence>
<accession>A0A8J6A9G5</accession>
<gene>
    <name evidence="1" type="ORF">J0S82_015507</name>
</gene>
<evidence type="ECO:0000313" key="2">
    <source>
        <dbReference type="Proteomes" id="UP000700334"/>
    </source>
</evidence>